<proteinExistence type="predicted"/>
<dbReference type="GO" id="GO:0006508">
    <property type="term" value="P:proteolysis"/>
    <property type="evidence" value="ECO:0007669"/>
    <property type="project" value="UniProtKB-KW"/>
</dbReference>
<dbReference type="RefSeq" id="WP_184661669.1">
    <property type="nucleotide sequence ID" value="NZ_CP031518.1"/>
</dbReference>
<keyword evidence="6" id="KW-1185">Reference proteome</keyword>
<organism evidence="5 6">
    <name type="scientific">Treponema ruminis</name>
    <dbReference type="NCBI Taxonomy" id="744515"/>
    <lineage>
        <taxon>Bacteria</taxon>
        <taxon>Pseudomonadati</taxon>
        <taxon>Spirochaetota</taxon>
        <taxon>Spirochaetia</taxon>
        <taxon>Spirochaetales</taxon>
        <taxon>Treponemataceae</taxon>
        <taxon>Treponema</taxon>
    </lineage>
</organism>
<dbReference type="Pfam" id="PF04586">
    <property type="entry name" value="Peptidase_S78"/>
    <property type="match status" value="1"/>
</dbReference>
<evidence type="ECO:0000256" key="2">
    <source>
        <dbReference type="ARBA" id="ARBA00022670"/>
    </source>
</evidence>
<gene>
    <name evidence="5" type="ORF">HNP76_002837</name>
</gene>
<evidence type="ECO:0000259" key="4">
    <source>
        <dbReference type="Pfam" id="PF04586"/>
    </source>
</evidence>
<accession>A0A7W8GBJ0</accession>
<keyword evidence="2" id="KW-0645">Protease</keyword>
<sequence>MDEELEKISKKLLQGRQYRSMKLECREMGTPDSEERIVEGYAATFNEPYILWEEDYYIFKEQIDSRAFDKCDLSDVIFQYNHVGRVYARISNKTLEVRPDGHGLFIKANLGGTGEGRSLFEEIKGGYTTKMSFGFVVRGERMESIKDEATGKRIYIRTITDFEKVYDVSAVSSPANDGTEISARSWCEGVIAGLEAERLKAEETEKRRKLESDERERELALLEFESN</sequence>
<evidence type="ECO:0000256" key="3">
    <source>
        <dbReference type="ARBA" id="ARBA00022801"/>
    </source>
</evidence>
<dbReference type="InterPro" id="IPR054613">
    <property type="entry name" value="Peptidase_S78_dom"/>
</dbReference>
<dbReference type="EMBL" id="JACHFQ010000011">
    <property type="protein sequence ID" value="MBB5227437.1"/>
    <property type="molecule type" value="Genomic_DNA"/>
</dbReference>
<dbReference type="GO" id="GO:0008233">
    <property type="term" value="F:peptidase activity"/>
    <property type="evidence" value="ECO:0007669"/>
    <property type="project" value="UniProtKB-KW"/>
</dbReference>
<protein>
    <recommendedName>
        <fullName evidence="4">Prohead serine protease domain-containing protein</fullName>
    </recommendedName>
</protein>
<dbReference type="Proteomes" id="UP000518887">
    <property type="component" value="Unassembled WGS sequence"/>
</dbReference>
<comment type="caution">
    <text evidence="5">The sequence shown here is derived from an EMBL/GenBank/DDBJ whole genome shotgun (WGS) entry which is preliminary data.</text>
</comment>
<keyword evidence="1" id="KW-1188">Viral release from host cell</keyword>
<name>A0A7W8GBJ0_9SPIR</name>
<dbReference type="AlphaFoldDB" id="A0A7W8GBJ0"/>
<evidence type="ECO:0000313" key="5">
    <source>
        <dbReference type="EMBL" id="MBB5227437.1"/>
    </source>
</evidence>
<keyword evidence="3" id="KW-0378">Hydrolase</keyword>
<feature type="domain" description="Prohead serine protease" evidence="4">
    <location>
        <begin position="29"/>
        <end position="183"/>
    </location>
</feature>
<evidence type="ECO:0000256" key="1">
    <source>
        <dbReference type="ARBA" id="ARBA00022612"/>
    </source>
</evidence>
<reference evidence="5 6" key="1">
    <citation type="submission" date="2020-08" db="EMBL/GenBank/DDBJ databases">
        <title>Genomic Encyclopedia of Type Strains, Phase IV (KMG-IV): sequencing the most valuable type-strain genomes for metagenomic binning, comparative biology and taxonomic classification.</title>
        <authorList>
            <person name="Goeker M."/>
        </authorList>
    </citation>
    <scope>NUCLEOTIDE SEQUENCE [LARGE SCALE GENOMIC DNA]</scope>
    <source>
        <strain evidence="5 6">DSM 103462</strain>
    </source>
</reference>
<evidence type="ECO:0000313" key="6">
    <source>
        <dbReference type="Proteomes" id="UP000518887"/>
    </source>
</evidence>